<dbReference type="GO" id="GO:0072527">
    <property type="term" value="P:pyrimidine-containing compound metabolic process"/>
    <property type="evidence" value="ECO:0007669"/>
    <property type="project" value="UniProtKB-ARBA"/>
</dbReference>
<keyword evidence="3 6" id="KW-0378">Hydrolase</keyword>
<dbReference type="InterPro" id="IPR016192">
    <property type="entry name" value="APOBEC/CMP_deaminase_Zn-bd"/>
</dbReference>
<comment type="caution">
    <text evidence="6">The sequence shown here is derived from an EMBL/GenBank/DDBJ whole genome shotgun (WGS) entry which is preliminary data.</text>
</comment>
<dbReference type="GO" id="GO:0004126">
    <property type="term" value="F:cytidine deaminase activity"/>
    <property type="evidence" value="ECO:0007669"/>
    <property type="project" value="UniProtKB-EC"/>
</dbReference>
<dbReference type="AlphaFoldDB" id="A0A841MPH7"/>
<reference evidence="6 7" key="1">
    <citation type="submission" date="2020-08" db="EMBL/GenBank/DDBJ databases">
        <title>Genomic Encyclopedia of Type Strains, Phase IV (KMG-IV): sequencing the most valuable type-strain genomes for metagenomic binning, comparative biology and taxonomic classification.</title>
        <authorList>
            <person name="Goeker M."/>
        </authorList>
    </citation>
    <scope>NUCLEOTIDE SEQUENCE [LARGE SCALE GENOMIC DNA]</scope>
    <source>
        <strain evidence="6 7">DSM 102044</strain>
    </source>
</reference>
<organism evidence="6 7">
    <name type="scientific">Algoriphagus iocasae</name>
    <dbReference type="NCBI Taxonomy" id="1836499"/>
    <lineage>
        <taxon>Bacteria</taxon>
        <taxon>Pseudomonadati</taxon>
        <taxon>Bacteroidota</taxon>
        <taxon>Cytophagia</taxon>
        <taxon>Cytophagales</taxon>
        <taxon>Cyclobacteriaceae</taxon>
        <taxon>Algoriphagus</taxon>
    </lineage>
</organism>
<dbReference type="PANTHER" id="PTHR11644">
    <property type="entry name" value="CYTIDINE DEAMINASE"/>
    <property type="match status" value="1"/>
</dbReference>
<gene>
    <name evidence="6" type="ORF">FHS59_001724</name>
</gene>
<dbReference type="PANTHER" id="PTHR11644:SF2">
    <property type="entry name" value="CYTIDINE DEAMINASE"/>
    <property type="match status" value="1"/>
</dbReference>
<dbReference type="InterPro" id="IPR016193">
    <property type="entry name" value="Cytidine_deaminase-like"/>
</dbReference>
<dbReference type="InterPro" id="IPR050202">
    <property type="entry name" value="Cyt/Deoxycyt_deaminase"/>
</dbReference>
<dbReference type="Proteomes" id="UP000588604">
    <property type="component" value="Unassembled WGS sequence"/>
</dbReference>
<name>A0A841MPH7_9BACT</name>
<dbReference type="PROSITE" id="PS51747">
    <property type="entry name" value="CYT_DCMP_DEAMINASES_2"/>
    <property type="match status" value="1"/>
</dbReference>
<dbReference type="InterPro" id="IPR002125">
    <property type="entry name" value="CMP_dCMP_dom"/>
</dbReference>
<dbReference type="SUPFAM" id="SSF53927">
    <property type="entry name" value="Cytidine deaminase-like"/>
    <property type="match status" value="1"/>
</dbReference>
<evidence type="ECO:0000313" key="6">
    <source>
        <dbReference type="EMBL" id="MBB6326096.1"/>
    </source>
</evidence>
<dbReference type="Gene3D" id="3.40.140.10">
    <property type="entry name" value="Cytidine Deaminase, domain 2"/>
    <property type="match status" value="1"/>
</dbReference>
<evidence type="ECO:0000256" key="4">
    <source>
        <dbReference type="ARBA" id="ARBA00022833"/>
    </source>
</evidence>
<dbReference type="PROSITE" id="PS00903">
    <property type="entry name" value="CYT_DCMP_DEAMINASES_1"/>
    <property type="match status" value="1"/>
</dbReference>
<keyword evidence="7" id="KW-1185">Reference proteome</keyword>
<evidence type="ECO:0000259" key="5">
    <source>
        <dbReference type="PROSITE" id="PS51747"/>
    </source>
</evidence>
<protein>
    <submittedName>
        <fullName evidence="6">Cytidine deaminase</fullName>
        <ecNumber evidence="6">3.5.4.5</ecNumber>
    </submittedName>
</protein>
<evidence type="ECO:0000313" key="7">
    <source>
        <dbReference type="Proteomes" id="UP000588604"/>
    </source>
</evidence>
<dbReference type="CDD" id="cd01283">
    <property type="entry name" value="cytidine_deaminase"/>
    <property type="match status" value="1"/>
</dbReference>
<keyword evidence="4" id="KW-0862">Zinc</keyword>
<evidence type="ECO:0000256" key="3">
    <source>
        <dbReference type="ARBA" id="ARBA00022801"/>
    </source>
</evidence>
<comment type="similarity">
    <text evidence="1">Belongs to the cytidine and deoxycytidylate deaminase family.</text>
</comment>
<feature type="domain" description="CMP/dCMP-type deaminase" evidence="5">
    <location>
        <begin position="21"/>
        <end position="158"/>
    </location>
</feature>
<dbReference type="EMBL" id="JACIJO010000002">
    <property type="protein sequence ID" value="MBB6326096.1"/>
    <property type="molecule type" value="Genomic_DNA"/>
</dbReference>
<dbReference type="NCBIfam" id="NF004064">
    <property type="entry name" value="PRK05578.1"/>
    <property type="match status" value="1"/>
</dbReference>
<dbReference type="GO" id="GO:0005829">
    <property type="term" value="C:cytosol"/>
    <property type="evidence" value="ECO:0007669"/>
    <property type="project" value="TreeGrafter"/>
</dbReference>
<evidence type="ECO:0000256" key="1">
    <source>
        <dbReference type="ARBA" id="ARBA00006576"/>
    </source>
</evidence>
<sequence length="160" mass="17459">MAKKITISAELEELSWEELSISERELVVEAKKISQDAYAPYSNFQVGASILMKSGIVLKSSNQENVSFPVGVCAERLLLGFAGANHPNDPVLQMAIVAKKIGQEKWATVSPCGLCRQTISETEMRFGQAIELLILLPNGNVIKVPGIQALLPFKFEDLNG</sequence>
<dbReference type="GO" id="GO:0008270">
    <property type="term" value="F:zinc ion binding"/>
    <property type="evidence" value="ECO:0007669"/>
    <property type="project" value="InterPro"/>
</dbReference>
<dbReference type="GO" id="GO:0042802">
    <property type="term" value="F:identical protein binding"/>
    <property type="evidence" value="ECO:0007669"/>
    <property type="project" value="UniProtKB-ARBA"/>
</dbReference>
<dbReference type="GO" id="GO:0055086">
    <property type="term" value="P:nucleobase-containing small molecule metabolic process"/>
    <property type="evidence" value="ECO:0007669"/>
    <property type="project" value="UniProtKB-ARBA"/>
</dbReference>
<dbReference type="RefSeq" id="WP_184494725.1">
    <property type="nucleotide sequence ID" value="NZ_JACIJO010000002.1"/>
</dbReference>
<proteinExistence type="inferred from homology"/>
<keyword evidence="2" id="KW-0479">Metal-binding</keyword>
<accession>A0A841MPH7</accession>
<dbReference type="Pfam" id="PF00383">
    <property type="entry name" value="dCMP_cyt_deam_1"/>
    <property type="match status" value="1"/>
</dbReference>
<evidence type="ECO:0000256" key="2">
    <source>
        <dbReference type="ARBA" id="ARBA00022723"/>
    </source>
</evidence>
<dbReference type="EC" id="3.5.4.5" evidence="6"/>